<accession>A0A3G2YV68</accession>
<dbReference type="Gene3D" id="1.10.2080.10">
    <property type="entry name" value="Insect odorant-binding protein A10/Ejaculatory bulb-specific protein 3"/>
    <property type="match status" value="1"/>
</dbReference>
<protein>
    <submittedName>
        <fullName evidence="2">CSP7</fullName>
    </submittedName>
</protein>
<name>A0A3G2YV68_CORCT</name>
<feature type="chain" id="PRO_5017986429" evidence="1">
    <location>
        <begin position="18"/>
        <end position="126"/>
    </location>
</feature>
<sequence>MKGIVTLLLVAVSVAYAAELYTTKYDNIDVDRILSNDRILTQYIKCLMEEGNCTNEGRELKKTLPDALKTGCVKCNEKQKAQTEKVLRHLSSKRPRDWTRLKAKYDPTGEFSKKYEDKLSTPATPA</sequence>
<dbReference type="EMBL" id="MG820740">
    <property type="protein sequence ID" value="AYP30832.1"/>
    <property type="molecule type" value="mRNA"/>
</dbReference>
<dbReference type="InterPro" id="IPR036682">
    <property type="entry name" value="OS_D_A10/PebIII_sf"/>
</dbReference>
<evidence type="ECO:0000313" key="2">
    <source>
        <dbReference type="EMBL" id="AYP30832.1"/>
    </source>
</evidence>
<dbReference type="AlphaFoldDB" id="A0A3G2YV68"/>
<reference evidence="2" key="1">
    <citation type="submission" date="2018-01" db="EMBL/GenBank/DDBJ databases">
        <authorList>
            <person name="Yang H."/>
        </authorList>
    </citation>
    <scope>NUCLEOTIDE SEQUENCE</scope>
</reference>
<keyword evidence="1" id="KW-0732">Signal</keyword>
<organism evidence="2">
    <name type="scientific">Corythucha ciliata</name>
    <name type="common">Sycamore lace bug</name>
    <name type="synonym">Tingis ciliata</name>
    <dbReference type="NCBI Taxonomy" id="369451"/>
    <lineage>
        <taxon>Eukaryota</taxon>
        <taxon>Metazoa</taxon>
        <taxon>Ecdysozoa</taxon>
        <taxon>Arthropoda</taxon>
        <taxon>Hexapoda</taxon>
        <taxon>Insecta</taxon>
        <taxon>Pterygota</taxon>
        <taxon>Neoptera</taxon>
        <taxon>Paraneoptera</taxon>
        <taxon>Hemiptera</taxon>
        <taxon>Heteroptera</taxon>
        <taxon>Panheteroptera</taxon>
        <taxon>Cimicomorpha</taxon>
        <taxon>Tingidae</taxon>
        <taxon>Corythucha</taxon>
    </lineage>
</organism>
<dbReference type="Pfam" id="PF03392">
    <property type="entry name" value="OS-D"/>
    <property type="match status" value="1"/>
</dbReference>
<dbReference type="SUPFAM" id="SSF100910">
    <property type="entry name" value="Chemosensory protein Csp2"/>
    <property type="match status" value="1"/>
</dbReference>
<dbReference type="InterPro" id="IPR005055">
    <property type="entry name" value="A10/PebIII"/>
</dbReference>
<evidence type="ECO:0000256" key="1">
    <source>
        <dbReference type="SAM" id="SignalP"/>
    </source>
</evidence>
<proteinExistence type="evidence at transcript level"/>
<feature type="signal peptide" evidence="1">
    <location>
        <begin position="1"/>
        <end position="17"/>
    </location>
</feature>
<dbReference type="PANTHER" id="PTHR11257">
    <property type="entry name" value="CHEMOSENSORY PROTEIN-RELATED"/>
    <property type="match status" value="1"/>
</dbReference>
<dbReference type="PANTHER" id="PTHR11257:SF13">
    <property type="entry name" value="GEO07322P1"/>
    <property type="match status" value="1"/>
</dbReference>